<dbReference type="RefSeq" id="WP_073598915.1">
    <property type="nucleotide sequence ID" value="NZ_MRCB01000006.1"/>
</dbReference>
<comment type="caution">
    <text evidence="1">The sequence shown here is derived from an EMBL/GenBank/DDBJ whole genome shotgun (WGS) entry which is preliminary data.</text>
</comment>
<evidence type="ECO:0000313" key="2">
    <source>
        <dbReference type="Proteomes" id="UP000186868"/>
    </source>
</evidence>
<proteinExistence type="predicted"/>
<dbReference type="STRING" id="1921803.NIES593_07055"/>
<dbReference type="Proteomes" id="UP000186868">
    <property type="component" value="Unassembled WGS sequence"/>
</dbReference>
<dbReference type="AlphaFoldDB" id="A0A1U7HLG5"/>
<evidence type="ECO:0000313" key="1">
    <source>
        <dbReference type="EMBL" id="OKH24433.1"/>
    </source>
</evidence>
<reference evidence="1 2" key="1">
    <citation type="submission" date="2016-11" db="EMBL/GenBank/DDBJ databases">
        <title>Draft Genome Sequences of Nine Cyanobacterial Strains from Diverse Habitats.</title>
        <authorList>
            <person name="Zhu T."/>
            <person name="Hou S."/>
            <person name="Lu X."/>
            <person name="Hess W.R."/>
        </authorList>
    </citation>
    <scope>NUCLEOTIDE SEQUENCE [LARGE SCALE GENOMIC DNA]</scope>
    <source>
        <strain evidence="1 2">NIES-593</strain>
    </source>
</reference>
<accession>A0A1U7HLG5</accession>
<dbReference type="OrthoDB" id="531116at2"/>
<sequence length="131" mass="15094">MNSPILPQDDRPPSEPSLSDRLLARQIETTLSQRFFDTCMREAYRSGDSFHKRDYSLVKLLSDCQWFITIKAKQPTLIIETTDLAMSWRVLEKLKQLGSILEELAIARIRVCPPSEVGSCLEVRVDELSFY</sequence>
<keyword evidence="2" id="KW-1185">Reference proteome</keyword>
<protein>
    <submittedName>
        <fullName evidence="1">Uncharacterized protein</fullName>
    </submittedName>
</protein>
<gene>
    <name evidence="1" type="ORF">NIES593_07055</name>
</gene>
<dbReference type="EMBL" id="MRCB01000006">
    <property type="protein sequence ID" value="OKH24433.1"/>
    <property type="molecule type" value="Genomic_DNA"/>
</dbReference>
<organism evidence="1 2">
    <name type="scientific">Hydrococcus rivularis NIES-593</name>
    <dbReference type="NCBI Taxonomy" id="1921803"/>
    <lineage>
        <taxon>Bacteria</taxon>
        <taxon>Bacillati</taxon>
        <taxon>Cyanobacteriota</taxon>
        <taxon>Cyanophyceae</taxon>
        <taxon>Pleurocapsales</taxon>
        <taxon>Hydrococcaceae</taxon>
        <taxon>Hydrococcus</taxon>
    </lineage>
</organism>
<name>A0A1U7HLG5_9CYAN</name>